<dbReference type="EMBL" id="JADINH010000161">
    <property type="protein sequence ID" value="MBO8416233.1"/>
    <property type="molecule type" value="Genomic_DNA"/>
</dbReference>
<sequence>MAVGSLNSTFDYSTMQVIQSAQNKERLQRQQQADKAGTAAPDSAVSAKRTESLKQAQTPVGSVQGQSRQPQQSAAQSQNTARPAADNPSASS</sequence>
<gene>
    <name evidence="2" type="ORF">IAB19_07645</name>
</gene>
<reference evidence="2" key="2">
    <citation type="journal article" date="2021" name="PeerJ">
        <title>Extensive microbial diversity within the chicken gut microbiome revealed by metagenomics and culture.</title>
        <authorList>
            <person name="Gilroy R."/>
            <person name="Ravi A."/>
            <person name="Getino M."/>
            <person name="Pursley I."/>
            <person name="Horton D.L."/>
            <person name="Alikhan N.F."/>
            <person name="Baker D."/>
            <person name="Gharbi K."/>
            <person name="Hall N."/>
            <person name="Watson M."/>
            <person name="Adriaenssens E.M."/>
            <person name="Foster-Nyarko E."/>
            <person name="Jarju S."/>
            <person name="Secka A."/>
            <person name="Antonio M."/>
            <person name="Oren A."/>
            <person name="Chaudhuri R.R."/>
            <person name="La Ragione R."/>
            <person name="Hildebrand F."/>
            <person name="Pallen M.J."/>
        </authorList>
    </citation>
    <scope>NUCLEOTIDE SEQUENCE</scope>
    <source>
        <strain evidence="2">17213</strain>
    </source>
</reference>
<proteinExistence type="predicted"/>
<feature type="non-terminal residue" evidence="2">
    <location>
        <position position="92"/>
    </location>
</feature>
<dbReference type="Proteomes" id="UP000823631">
    <property type="component" value="Unassembled WGS sequence"/>
</dbReference>
<reference evidence="2" key="1">
    <citation type="submission" date="2020-10" db="EMBL/GenBank/DDBJ databases">
        <authorList>
            <person name="Gilroy R."/>
        </authorList>
    </citation>
    <scope>NUCLEOTIDE SEQUENCE</scope>
    <source>
        <strain evidence="2">17213</strain>
    </source>
</reference>
<feature type="region of interest" description="Disordered" evidence="1">
    <location>
        <begin position="21"/>
        <end position="92"/>
    </location>
</feature>
<evidence type="ECO:0000256" key="1">
    <source>
        <dbReference type="SAM" id="MobiDB-lite"/>
    </source>
</evidence>
<organism evidence="2 3">
    <name type="scientific">Candidatus Avisuccinivibrio stercorigallinarum</name>
    <dbReference type="NCBI Taxonomy" id="2840704"/>
    <lineage>
        <taxon>Bacteria</taxon>
        <taxon>Pseudomonadati</taxon>
        <taxon>Pseudomonadota</taxon>
        <taxon>Gammaproteobacteria</taxon>
        <taxon>Aeromonadales</taxon>
        <taxon>Succinivibrionaceae</taxon>
        <taxon>Succinivibrionaceae incertae sedis</taxon>
        <taxon>Candidatus Avisuccinivibrio</taxon>
    </lineage>
</organism>
<evidence type="ECO:0000313" key="3">
    <source>
        <dbReference type="Proteomes" id="UP000823631"/>
    </source>
</evidence>
<dbReference type="AlphaFoldDB" id="A0A9D9DBY2"/>
<protein>
    <submittedName>
        <fullName evidence="2">Uncharacterized protein</fullName>
    </submittedName>
</protein>
<feature type="compositionally biased region" description="Low complexity" evidence="1">
    <location>
        <begin position="60"/>
        <end position="78"/>
    </location>
</feature>
<name>A0A9D9DBY2_9GAMM</name>
<accession>A0A9D9DBY2</accession>
<comment type="caution">
    <text evidence="2">The sequence shown here is derived from an EMBL/GenBank/DDBJ whole genome shotgun (WGS) entry which is preliminary data.</text>
</comment>
<evidence type="ECO:0000313" key="2">
    <source>
        <dbReference type="EMBL" id="MBO8416233.1"/>
    </source>
</evidence>